<name>A0AA88IUB6_FICCA</name>
<keyword evidence="2" id="KW-1185">Reference proteome</keyword>
<proteinExistence type="predicted"/>
<sequence length="66" mass="7993">MKTIRNLTCCEDEELQEVEGEKSAGEISRSRRLVKLSRVSHPPRCYRRPEIVQRTEEHYRSFMERR</sequence>
<dbReference type="Proteomes" id="UP001187192">
    <property type="component" value="Unassembled WGS sequence"/>
</dbReference>
<gene>
    <name evidence="1" type="ORF">TIFTF001_026945</name>
</gene>
<evidence type="ECO:0000313" key="1">
    <source>
        <dbReference type="EMBL" id="GMN57843.1"/>
    </source>
</evidence>
<reference evidence="1" key="1">
    <citation type="submission" date="2023-07" db="EMBL/GenBank/DDBJ databases">
        <title>draft genome sequence of fig (Ficus carica).</title>
        <authorList>
            <person name="Takahashi T."/>
            <person name="Nishimura K."/>
        </authorList>
    </citation>
    <scope>NUCLEOTIDE SEQUENCE</scope>
</reference>
<dbReference type="EMBL" id="BTGU01000073">
    <property type="protein sequence ID" value="GMN57843.1"/>
    <property type="molecule type" value="Genomic_DNA"/>
</dbReference>
<dbReference type="AlphaFoldDB" id="A0AA88IUB6"/>
<protein>
    <submittedName>
        <fullName evidence="1">Uncharacterized protein</fullName>
    </submittedName>
</protein>
<accession>A0AA88IUB6</accession>
<evidence type="ECO:0000313" key="2">
    <source>
        <dbReference type="Proteomes" id="UP001187192"/>
    </source>
</evidence>
<organism evidence="1 2">
    <name type="scientific">Ficus carica</name>
    <name type="common">Common fig</name>
    <dbReference type="NCBI Taxonomy" id="3494"/>
    <lineage>
        <taxon>Eukaryota</taxon>
        <taxon>Viridiplantae</taxon>
        <taxon>Streptophyta</taxon>
        <taxon>Embryophyta</taxon>
        <taxon>Tracheophyta</taxon>
        <taxon>Spermatophyta</taxon>
        <taxon>Magnoliopsida</taxon>
        <taxon>eudicotyledons</taxon>
        <taxon>Gunneridae</taxon>
        <taxon>Pentapetalae</taxon>
        <taxon>rosids</taxon>
        <taxon>fabids</taxon>
        <taxon>Rosales</taxon>
        <taxon>Moraceae</taxon>
        <taxon>Ficeae</taxon>
        <taxon>Ficus</taxon>
    </lineage>
</organism>
<comment type="caution">
    <text evidence="1">The sequence shown here is derived from an EMBL/GenBank/DDBJ whole genome shotgun (WGS) entry which is preliminary data.</text>
</comment>